<sequence>MQEIKLKPGQFVFGRKVASEESGLSEQVIRTCLKKLKNMKKLTIKPTNKFTVISIVNWARYQDEENQINQHINQQLTNKQPTTNHIQERKEGIRKERIKDYTLSGRSQNTIPYQEIIAYLNEKTGRDYKDGTPKTRTLINVLWKQGFQLQDFQKVIDNKVKDWITDQKYSKYLRPETLFGTKFEGYLNEQRHHLTGMVSEKTMRTIENLKELELE</sequence>
<dbReference type="EMBL" id="MT144000">
    <property type="protein sequence ID" value="QJA45970.1"/>
    <property type="molecule type" value="Genomic_DNA"/>
</dbReference>
<evidence type="ECO:0000259" key="1">
    <source>
        <dbReference type="Pfam" id="PF09524"/>
    </source>
</evidence>
<proteinExistence type="predicted"/>
<gene>
    <name evidence="2" type="ORF">TM448A00289_0037</name>
    <name evidence="3" type="ORF">TM448B00173_0054</name>
</gene>
<organism evidence="2">
    <name type="scientific">viral metagenome</name>
    <dbReference type="NCBI Taxonomy" id="1070528"/>
    <lineage>
        <taxon>unclassified sequences</taxon>
        <taxon>metagenomes</taxon>
        <taxon>organismal metagenomes</taxon>
    </lineage>
</organism>
<reference evidence="2" key="1">
    <citation type="submission" date="2020-03" db="EMBL/GenBank/DDBJ databases">
        <title>The deep terrestrial virosphere.</title>
        <authorList>
            <person name="Holmfeldt K."/>
            <person name="Nilsson E."/>
            <person name="Simone D."/>
            <person name="Lopez-Fernandez M."/>
            <person name="Wu X."/>
            <person name="de Brujin I."/>
            <person name="Lundin D."/>
            <person name="Andersson A."/>
            <person name="Bertilsson S."/>
            <person name="Dopson M."/>
        </authorList>
    </citation>
    <scope>NUCLEOTIDE SEQUENCE</scope>
    <source>
        <strain evidence="2">TM448A00289</strain>
        <strain evidence="3">TM448B00173</strain>
    </source>
</reference>
<dbReference type="Pfam" id="PF09524">
    <property type="entry name" value="Phg_2220_C"/>
    <property type="match status" value="1"/>
</dbReference>
<evidence type="ECO:0000313" key="2">
    <source>
        <dbReference type="EMBL" id="QJA45970.1"/>
    </source>
</evidence>
<name>A0A6H1ZFK2_9ZZZZ</name>
<dbReference type="EMBL" id="MT144595">
    <property type="protein sequence ID" value="QJH94084.1"/>
    <property type="molecule type" value="Genomic_DNA"/>
</dbReference>
<dbReference type="NCBIfam" id="TIGR02220">
    <property type="entry name" value="phg_TIGR02220"/>
    <property type="match status" value="1"/>
</dbReference>
<dbReference type="AlphaFoldDB" id="A0A6H1ZFK2"/>
<protein>
    <recommendedName>
        <fullName evidence="1">Phage conserved hypothetical protein C-terminal domain-containing protein</fullName>
    </recommendedName>
</protein>
<evidence type="ECO:0000313" key="3">
    <source>
        <dbReference type="EMBL" id="QJH94084.1"/>
    </source>
</evidence>
<feature type="domain" description="Phage conserved hypothetical protein C-terminal" evidence="1">
    <location>
        <begin position="116"/>
        <end position="188"/>
    </location>
</feature>
<dbReference type="InterPro" id="IPR011741">
    <property type="entry name" value="Phg_2220_C"/>
</dbReference>
<accession>A0A6H1ZFK2</accession>